<dbReference type="CDD" id="cd07557">
    <property type="entry name" value="trimeric_dUTPase"/>
    <property type="match status" value="1"/>
</dbReference>
<sequence>MKIKLHNEICMPQQHGDWIDLVSSDTYIYTEGMMFNINLGVSIEIPEGYEAILAPRSSTFKKYGLIQTNSVGVIDNSYSGNNDIWMMPVYALKDGIVNKGDRICQFRIQKKQPQIGFMVVEDLENEDRGGFGSTGVR</sequence>
<comment type="caution">
    <text evidence="7">The sequence shown here is derived from an EMBL/GenBank/DDBJ whole genome shotgun (WGS) entry which is preliminary data.</text>
</comment>
<gene>
    <name evidence="7" type="ORF">OMM_09314</name>
</gene>
<organism evidence="7 8">
    <name type="scientific">Candidatus Magnetoglobus multicellularis str. Araruama</name>
    <dbReference type="NCBI Taxonomy" id="890399"/>
    <lineage>
        <taxon>Bacteria</taxon>
        <taxon>Pseudomonadati</taxon>
        <taxon>Thermodesulfobacteriota</taxon>
        <taxon>Desulfobacteria</taxon>
        <taxon>Desulfobacterales</taxon>
        <taxon>Desulfobacteraceae</taxon>
        <taxon>Candidatus Magnetoglobus</taxon>
    </lineage>
</organism>
<dbReference type="GO" id="GO:0046081">
    <property type="term" value="P:dUTP catabolic process"/>
    <property type="evidence" value="ECO:0007669"/>
    <property type="project" value="InterPro"/>
</dbReference>
<dbReference type="PANTHER" id="PTHR11241">
    <property type="entry name" value="DEOXYURIDINE 5'-TRIPHOSPHATE NUCLEOTIDOHYDROLASE"/>
    <property type="match status" value="1"/>
</dbReference>
<dbReference type="PANTHER" id="PTHR11241:SF0">
    <property type="entry name" value="DEOXYURIDINE 5'-TRIPHOSPHATE NUCLEOTIDOHYDROLASE"/>
    <property type="match status" value="1"/>
</dbReference>
<keyword evidence="3" id="KW-0378">Hydrolase</keyword>
<proteinExistence type="inferred from homology"/>
<name>A0A1V1P4J5_9BACT</name>
<dbReference type="Proteomes" id="UP000189670">
    <property type="component" value="Unassembled WGS sequence"/>
</dbReference>
<comment type="catalytic activity">
    <reaction evidence="5">
        <text>dUTP + H2O = dUMP + diphosphate + H(+)</text>
        <dbReference type="Rhea" id="RHEA:10248"/>
        <dbReference type="ChEBI" id="CHEBI:15377"/>
        <dbReference type="ChEBI" id="CHEBI:15378"/>
        <dbReference type="ChEBI" id="CHEBI:33019"/>
        <dbReference type="ChEBI" id="CHEBI:61555"/>
        <dbReference type="ChEBI" id="CHEBI:246422"/>
        <dbReference type="EC" id="3.6.1.23"/>
    </reaction>
</comment>
<dbReference type="Gene3D" id="2.70.40.10">
    <property type="match status" value="1"/>
</dbReference>
<dbReference type="AlphaFoldDB" id="A0A1V1P4J5"/>
<dbReference type="EC" id="3.6.1.23" evidence="2"/>
<dbReference type="EMBL" id="ATBP01000563">
    <property type="protein sequence ID" value="ETR69777.1"/>
    <property type="molecule type" value="Genomic_DNA"/>
</dbReference>
<evidence type="ECO:0000256" key="2">
    <source>
        <dbReference type="ARBA" id="ARBA00012379"/>
    </source>
</evidence>
<evidence type="ECO:0000256" key="1">
    <source>
        <dbReference type="ARBA" id="ARBA00006581"/>
    </source>
</evidence>
<evidence type="ECO:0000259" key="6">
    <source>
        <dbReference type="Pfam" id="PF00692"/>
    </source>
</evidence>
<dbReference type="InterPro" id="IPR029054">
    <property type="entry name" value="dUTPase-like"/>
</dbReference>
<comment type="similarity">
    <text evidence="1">Belongs to the dUTPase family.</text>
</comment>
<reference evidence="8" key="1">
    <citation type="submission" date="2012-11" db="EMBL/GenBank/DDBJ databases">
        <authorList>
            <person name="Lucero-Rivera Y.E."/>
            <person name="Tovar-Ramirez D."/>
        </authorList>
    </citation>
    <scope>NUCLEOTIDE SEQUENCE [LARGE SCALE GENOMIC DNA]</scope>
    <source>
        <strain evidence="8">Araruama</strain>
    </source>
</reference>
<protein>
    <recommendedName>
        <fullName evidence="2">dUTP diphosphatase</fullName>
        <ecNumber evidence="2">3.6.1.23</ecNumber>
    </recommendedName>
</protein>
<feature type="domain" description="dUTPase-like" evidence="6">
    <location>
        <begin position="20"/>
        <end position="135"/>
    </location>
</feature>
<dbReference type="GO" id="GO:0000287">
    <property type="term" value="F:magnesium ion binding"/>
    <property type="evidence" value="ECO:0007669"/>
    <property type="project" value="InterPro"/>
</dbReference>
<evidence type="ECO:0000313" key="8">
    <source>
        <dbReference type="Proteomes" id="UP000189670"/>
    </source>
</evidence>
<evidence type="ECO:0000313" key="7">
    <source>
        <dbReference type="EMBL" id="ETR69777.1"/>
    </source>
</evidence>
<dbReference type="InterPro" id="IPR008181">
    <property type="entry name" value="dUTPase"/>
</dbReference>
<dbReference type="InterPro" id="IPR033704">
    <property type="entry name" value="dUTPase_trimeric"/>
</dbReference>
<dbReference type="GO" id="GO:0004170">
    <property type="term" value="F:dUTP diphosphatase activity"/>
    <property type="evidence" value="ECO:0007669"/>
    <property type="project" value="UniProtKB-EC"/>
</dbReference>
<evidence type="ECO:0000256" key="4">
    <source>
        <dbReference type="ARBA" id="ARBA00023080"/>
    </source>
</evidence>
<evidence type="ECO:0000256" key="3">
    <source>
        <dbReference type="ARBA" id="ARBA00022801"/>
    </source>
</evidence>
<keyword evidence="4" id="KW-0546">Nucleotide metabolism</keyword>
<evidence type="ECO:0000256" key="5">
    <source>
        <dbReference type="ARBA" id="ARBA00047686"/>
    </source>
</evidence>
<dbReference type="GO" id="GO:0006226">
    <property type="term" value="P:dUMP biosynthetic process"/>
    <property type="evidence" value="ECO:0007669"/>
    <property type="project" value="InterPro"/>
</dbReference>
<dbReference type="SUPFAM" id="SSF51283">
    <property type="entry name" value="dUTPase-like"/>
    <property type="match status" value="1"/>
</dbReference>
<dbReference type="InterPro" id="IPR036157">
    <property type="entry name" value="dUTPase-like_sf"/>
</dbReference>
<accession>A0A1V1P4J5</accession>
<dbReference type="Pfam" id="PF00692">
    <property type="entry name" value="dUTPase"/>
    <property type="match status" value="1"/>
</dbReference>